<evidence type="ECO:0000256" key="1">
    <source>
        <dbReference type="ARBA" id="ARBA00023172"/>
    </source>
</evidence>
<dbReference type="PROSITE" id="PS51898">
    <property type="entry name" value="TYR_RECOMBINASE"/>
    <property type="match status" value="1"/>
</dbReference>
<dbReference type="InterPro" id="IPR002104">
    <property type="entry name" value="Integrase_catalytic"/>
</dbReference>
<dbReference type="InterPro" id="IPR013762">
    <property type="entry name" value="Integrase-like_cat_sf"/>
</dbReference>
<dbReference type="AlphaFoldDB" id="A0AAU2JKT5"/>
<name>A0AAU2JKT5_9ACTN</name>
<keyword evidence="1" id="KW-0233">DNA recombination</keyword>
<dbReference type="SUPFAM" id="SSF56349">
    <property type="entry name" value="DNA breaking-rejoining enzymes"/>
    <property type="match status" value="1"/>
</dbReference>
<evidence type="ECO:0000256" key="2">
    <source>
        <dbReference type="SAM" id="MobiDB-lite"/>
    </source>
</evidence>
<accession>A0AAU2JKT5</accession>
<feature type="domain" description="Tyr recombinase" evidence="3">
    <location>
        <begin position="92"/>
        <end position="166"/>
    </location>
</feature>
<dbReference type="GO" id="GO:0015074">
    <property type="term" value="P:DNA integration"/>
    <property type="evidence" value="ECO:0007669"/>
    <property type="project" value="InterPro"/>
</dbReference>
<dbReference type="Gene3D" id="1.10.443.10">
    <property type="entry name" value="Intergrase catalytic core"/>
    <property type="match status" value="1"/>
</dbReference>
<proteinExistence type="predicted"/>
<evidence type="ECO:0000313" key="4">
    <source>
        <dbReference type="EMBL" id="WTU72068.1"/>
    </source>
</evidence>
<feature type="region of interest" description="Disordered" evidence="2">
    <location>
        <begin position="143"/>
        <end position="166"/>
    </location>
</feature>
<dbReference type="Pfam" id="PF00589">
    <property type="entry name" value="Phage_integrase"/>
    <property type="match status" value="1"/>
</dbReference>
<dbReference type="InterPro" id="IPR011010">
    <property type="entry name" value="DNA_brk_join_enz"/>
</dbReference>
<dbReference type="GO" id="GO:0006310">
    <property type="term" value="P:DNA recombination"/>
    <property type="evidence" value="ECO:0007669"/>
    <property type="project" value="UniProtKB-KW"/>
</dbReference>
<reference evidence="4" key="1">
    <citation type="submission" date="2022-10" db="EMBL/GenBank/DDBJ databases">
        <title>The complete genomes of actinobacterial strains from the NBC collection.</title>
        <authorList>
            <person name="Joergensen T.S."/>
            <person name="Alvarez Arevalo M."/>
            <person name="Sterndorff E.B."/>
            <person name="Faurdal D."/>
            <person name="Vuksanovic O."/>
            <person name="Mourched A.-S."/>
            <person name="Charusanti P."/>
            <person name="Shaw S."/>
            <person name="Blin K."/>
            <person name="Weber T."/>
        </authorList>
    </citation>
    <scope>NUCLEOTIDE SEQUENCE</scope>
    <source>
        <strain evidence="4">NBC_00049</strain>
    </source>
</reference>
<organism evidence="4">
    <name type="scientific">Streptomyces sp. NBC_00049</name>
    <dbReference type="NCBI Taxonomy" id="2903617"/>
    <lineage>
        <taxon>Bacteria</taxon>
        <taxon>Bacillati</taxon>
        <taxon>Actinomycetota</taxon>
        <taxon>Actinomycetes</taxon>
        <taxon>Kitasatosporales</taxon>
        <taxon>Streptomycetaceae</taxon>
        <taxon>Streptomyces</taxon>
    </lineage>
</organism>
<evidence type="ECO:0000259" key="3">
    <source>
        <dbReference type="PROSITE" id="PS51898"/>
    </source>
</evidence>
<protein>
    <submittedName>
        <fullName evidence="4">Tyrosine-type recombinase/integrase</fullName>
    </submittedName>
</protein>
<sequence length="166" mass="18130">MGDLARYKLSLEQTPVRATQQLPTGKTVNAHLSTVCEFLRFCAAQGHITQEVAERLVEPRLLHHAPRGYQRGEHGEHSTIRARILKAPEIEEAPATLTAEQSQHIVAAARTARDRLLLCVLLASGMRIGEALGLRREDMHLIPNATHDGRGPGRGGGLCGRVRGRG</sequence>
<gene>
    <name evidence="4" type="ORF">OG327_01275</name>
</gene>
<dbReference type="EMBL" id="CP108264">
    <property type="protein sequence ID" value="WTU72068.1"/>
    <property type="molecule type" value="Genomic_DNA"/>
</dbReference>
<dbReference type="GO" id="GO:0003677">
    <property type="term" value="F:DNA binding"/>
    <property type="evidence" value="ECO:0007669"/>
    <property type="project" value="InterPro"/>
</dbReference>